<dbReference type="Proteomes" id="UP000198711">
    <property type="component" value="Unassembled WGS sequence"/>
</dbReference>
<dbReference type="EMBL" id="FNNO01000022">
    <property type="protein sequence ID" value="SDX63916.1"/>
    <property type="molecule type" value="Genomic_DNA"/>
</dbReference>
<reference evidence="1 2" key="1">
    <citation type="submission" date="2016-10" db="EMBL/GenBank/DDBJ databases">
        <authorList>
            <person name="Varghese N."/>
            <person name="Submissions S."/>
        </authorList>
    </citation>
    <scope>NUCLEOTIDE SEQUENCE [LARGE SCALE GENOMIC DNA]</scope>
    <source>
        <strain evidence="1 2">DSM 25353</strain>
    </source>
</reference>
<accession>A0A8X8LH93</accession>
<evidence type="ECO:0000313" key="1">
    <source>
        <dbReference type="EMBL" id="SDX63916.1"/>
    </source>
</evidence>
<protein>
    <submittedName>
        <fullName evidence="1">Uncharacterized protein</fullName>
    </submittedName>
</protein>
<dbReference type="AlphaFoldDB" id="A0A8X8LH93"/>
<sequence length="41" mass="4816">MATKKLNLEQRQFQETGKAYTLTFTRLYPILKRANPPEGNF</sequence>
<organism evidence="1 2">
    <name type="scientific">Hydrobacter penzbergensis</name>
    <dbReference type="NCBI Taxonomy" id="1235997"/>
    <lineage>
        <taxon>Bacteria</taxon>
        <taxon>Pseudomonadati</taxon>
        <taxon>Bacteroidota</taxon>
        <taxon>Chitinophagia</taxon>
        <taxon>Chitinophagales</taxon>
        <taxon>Chitinophagaceae</taxon>
        <taxon>Hydrobacter</taxon>
    </lineage>
</organism>
<name>A0A8X8LH93_9BACT</name>
<evidence type="ECO:0000313" key="2">
    <source>
        <dbReference type="Proteomes" id="UP000198711"/>
    </source>
</evidence>
<comment type="caution">
    <text evidence="1">The sequence shown here is derived from an EMBL/GenBank/DDBJ whole genome shotgun (WGS) entry which is preliminary data.</text>
</comment>
<proteinExistence type="predicted"/>
<gene>
    <name evidence="1" type="ORF">SAMN05444410_12241</name>
</gene>
<keyword evidence="2" id="KW-1185">Reference proteome</keyword>